<dbReference type="GO" id="GO:0005524">
    <property type="term" value="F:ATP binding"/>
    <property type="evidence" value="ECO:0007669"/>
    <property type="project" value="UniProtKB-KW"/>
</dbReference>
<reference evidence="7" key="1">
    <citation type="submission" date="2017-09" db="EMBL/GenBank/DDBJ databases">
        <title>Depth-based differentiation of microbial function through sediment-hosted aquifers and enrichment of novel symbionts in the deep terrestrial subsurface.</title>
        <authorList>
            <person name="Probst A.J."/>
            <person name="Ladd B."/>
            <person name="Jarett J.K."/>
            <person name="Geller-Mcgrath D.E."/>
            <person name="Sieber C.M.K."/>
            <person name="Emerson J.B."/>
            <person name="Anantharaman K."/>
            <person name="Thomas B.C."/>
            <person name="Malmstrom R."/>
            <person name="Stieglmeier M."/>
            <person name="Klingl A."/>
            <person name="Woyke T."/>
            <person name="Ryan C.M."/>
            <person name="Banfield J.F."/>
        </authorList>
    </citation>
    <scope>NUCLEOTIDE SEQUENCE [LARGE SCALE GENOMIC DNA]</scope>
</reference>
<gene>
    <name evidence="6" type="ORF">CO110_07230</name>
</gene>
<dbReference type="InterPro" id="IPR001650">
    <property type="entry name" value="Helicase_C-like"/>
</dbReference>
<feature type="domain" description="Helicase ATP-binding" evidence="4">
    <location>
        <begin position="58"/>
        <end position="240"/>
    </location>
</feature>
<evidence type="ECO:0000313" key="6">
    <source>
        <dbReference type="EMBL" id="PJB29169.1"/>
    </source>
</evidence>
<evidence type="ECO:0000259" key="5">
    <source>
        <dbReference type="PROSITE" id="PS51194"/>
    </source>
</evidence>
<dbReference type="SMART" id="SM00490">
    <property type="entry name" value="HELICc"/>
    <property type="match status" value="1"/>
</dbReference>
<feature type="domain" description="Helicase C-terminal" evidence="5">
    <location>
        <begin position="272"/>
        <end position="458"/>
    </location>
</feature>
<dbReference type="PROSITE" id="PS51192">
    <property type="entry name" value="HELICASE_ATP_BIND_1"/>
    <property type="match status" value="1"/>
</dbReference>
<evidence type="ECO:0000256" key="2">
    <source>
        <dbReference type="ARBA" id="ARBA00022840"/>
    </source>
</evidence>
<dbReference type="InterPro" id="IPR011545">
    <property type="entry name" value="DEAD/DEAH_box_helicase_dom"/>
</dbReference>
<dbReference type="GO" id="GO:0043138">
    <property type="term" value="F:3'-5' DNA helicase activity"/>
    <property type="evidence" value="ECO:0007669"/>
    <property type="project" value="TreeGrafter"/>
</dbReference>
<organism evidence="6 7">
    <name type="scientific">Candidatus Desantisbacteria bacterium CG_4_9_14_3_um_filter_40_11</name>
    <dbReference type="NCBI Taxonomy" id="1974546"/>
    <lineage>
        <taxon>Bacteria</taxon>
        <taxon>Candidatus Desantisiibacteriota</taxon>
    </lineage>
</organism>
<sequence>MKIQDFLSSIDWTLAGQISIPPNEAKYFSIQDLELSGASKKLLKTFEKGIYFHQKEAIRYAKEGKNICISTGTASGKTLAFQIAAIERLAIDQSARIMAIYPLKALGREQEKRWADAIKKAGMKTPVGRIDGGVIPVYRHNILSDSQVVIFTPDVIHAWLLSSLSNKKVLSFLEKVELIVVDEVHTYSGVFGSNSAFLFRRLQHLFKMIGKTPQFICASATISNPEKHLDNLFGLDFTIITKEQDTSPKSQVDVYLANPPGVQDFLTEVVNLLSPLYEKTDARFITFVDSRKQVELISSIIARNHTKKEKQDKNGKLREEATTSNDVNDNDDDDIYVPEETISVLEGIDVLPYRAGYEEADRARIQERLTQGRLNGIISTSALELGIDIPYLETCVLVGVPPSSTSLQQRIGRVGRHSRGSVIVINSGNVYDQAVFSRPESLLQRPLAESTLYLENPYIQYIHALCLARLGGEHDQVETTLNLKSSGEFSSNVKWPEKFVWLCVQERAGQIPRELQNMKSESGDTPNYTFPLRDVQTQFKVEFRQGPNSKPLGSLSYGQLMREAYPGAVYYYATMPYRVSKVFVNSKIVLVRKEKRYTTKPQALPTMIFPNLREDIYQSYSQDDLICLESHLQVRELINGIRERRGSTERAYSYPLTGEIGIYFDLPLFTRYYFTTGTIITHPVFNEERVNITAIATLLYAAFILLIPYERQDINFATDKFRINVEPLEKDARFIAIYDQTYGSLRLTSRVLEETVLNNILTEARNVASKQELIEVSQQTLDALDLLIKLTRKPKSAMSLGQKVISLLGSNYKRVILPESKGVLLTMNNEEFTVERIFFSPDGLTYEGKTPHQFTERLCPLVDHVEEIPGESKMGYFNLRTGMVENLSKEQIKAIEEEYRK</sequence>
<dbReference type="Gene3D" id="3.40.50.300">
    <property type="entry name" value="P-loop containing nucleotide triphosphate hydrolases"/>
    <property type="match status" value="2"/>
</dbReference>
<dbReference type="GO" id="GO:0006289">
    <property type="term" value="P:nucleotide-excision repair"/>
    <property type="evidence" value="ECO:0007669"/>
    <property type="project" value="TreeGrafter"/>
</dbReference>
<dbReference type="Pfam" id="PF00270">
    <property type="entry name" value="DEAD"/>
    <property type="match status" value="1"/>
</dbReference>
<dbReference type="GO" id="GO:0036297">
    <property type="term" value="P:interstrand cross-link repair"/>
    <property type="evidence" value="ECO:0007669"/>
    <property type="project" value="TreeGrafter"/>
</dbReference>
<dbReference type="EMBL" id="PFUI01000187">
    <property type="protein sequence ID" value="PJB29169.1"/>
    <property type="molecule type" value="Genomic_DNA"/>
</dbReference>
<dbReference type="AlphaFoldDB" id="A0A2M8AST2"/>
<protein>
    <submittedName>
        <fullName evidence="6">DEAD/DEAH box helicase</fullName>
    </submittedName>
</protein>
<evidence type="ECO:0000256" key="3">
    <source>
        <dbReference type="SAM" id="MobiDB-lite"/>
    </source>
</evidence>
<dbReference type="PANTHER" id="PTHR47957">
    <property type="entry name" value="ATP-DEPENDENT HELICASE HRQ1"/>
    <property type="match status" value="1"/>
</dbReference>
<evidence type="ECO:0000313" key="7">
    <source>
        <dbReference type="Proteomes" id="UP000231366"/>
    </source>
</evidence>
<name>A0A2M8AST2_9BACT</name>
<feature type="compositionally biased region" description="Basic and acidic residues" evidence="3">
    <location>
        <begin position="309"/>
        <end position="321"/>
    </location>
</feature>
<feature type="region of interest" description="Disordered" evidence="3">
    <location>
        <begin position="307"/>
        <end position="333"/>
    </location>
</feature>
<keyword evidence="6" id="KW-0378">Hydrolase</keyword>
<dbReference type="Proteomes" id="UP000231366">
    <property type="component" value="Unassembled WGS sequence"/>
</dbReference>
<keyword evidence="6" id="KW-0347">Helicase</keyword>
<accession>A0A2M8AST2</accession>
<dbReference type="InterPro" id="IPR014001">
    <property type="entry name" value="Helicase_ATP-bd"/>
</dbReference>
<evidence type="ECO:0000256" key="1">
    <source>
        <dbReference type="ARBA" id="ARBA00022741"/>
    </source>
</evidence>
<dbReference type="PROSITE" id="PS51194">
    <property type="entry name" value="HELICASE_CTER"/>
    <property type="match status" value="1"/>
</dbReference>
<dbReference type="SUPFAM" id="SSF52540">
    <property type="entry name" value="P-loop containing nucleoside triphosphate hydrolases"/>
    <property type="match status" value="1"/>
</dbReference>
<keyword evidence="2" id="KW-0067">ATP-binding</keyword>
<proteinExistence type="predicted"/>
<dbReference type="Pfam" id="PF00271">
    <property type="entry name" value="Helicase_C"/>
    <property type="match status" value="1"/>
</dbReference>
<evidence type="ECO:0000259" key="4">
    <source>
        <dbReference type="PROSITE" id="PS51192"/>
    </source>
</evidence>
<dbReference type="SMART" id="SM00487">
    <property type="entry name" value="DEXDc"/>
    <property type="match status" value="1"/>
</dbReference>
<keyword evidence="1" id="KW-0547">Nucleotide-binding</keyword>
<dbReference type="PANTHER" id="PTHR47957:SF3">
    <property type="entry name" value="ATP-DEPENDENT HELICASE HRQ1"/>
    <property type="match status" value="1"/>
</dbReference>
<dbReference type="InterPro" id="IPR027417">
    <property type="entry name" value="P-loop_NTPase"/>
</dbReference>
<comment type="caution">
    <text evidence="6">The sequence shown here is derived from an EMBL/GenBank/DDBJ whole genome shotgun (WGS) entry which is preliminary data.</text>
</comment>
<dbReference type="GO" id="GO:0003676">
    <property type="term" value="F:nucleic acid binding"/>
    <property type="evidence" value="ECO:0007669"/>
    <property type="project" value="InterPro"/>
</dbReference>